<dbReference type="EMBL" id="AVFO01000002">
    <property type="protein sequence ID" value="ESU28029.1"/>
    <property type="molecule type" value="Genomic_DNA"/>
</dbReference>
<dbReference type="SUPFAM" id="SSF48576">
    <property type="entry name" value="Terpenoid synthases"/>
    <property type="match status" value="1"/>
</dbReference>
<reference evidence="1 2" key="1">
    <citation type="submission" date="2013-08" db="EMBL/GenBank/DDBJ databases">
        <title>Flavobacterium saliperosum type strain genome sequencing.</title>
        <authorList>
            <person name="Lee K."/>
            <person name="Yi H."/>
            <person name="Park S."/>
            <person name="Chun J."/>
        </authorList>
    </citation>
    <scope>NUCLEOTIDE SEQUENCE [LARGE SCALE GENOMIC DNA]</scope>
    <source>
        <strain evidence="1 2">S13</strain>
    </source>
</reference>
<dbReference type="Proteomes" id="UP000018234">
    <property type="component" value="Unassembled WGS sequence"/>
</dbReference>
<sequence length="632" mass="74023">MNVNYILNQFRKNPAFYLFYPFLFKDYFEIENESDVDNVSVAGFLFYLSLLHTDYLTDTKNVSTESKTDKLFLIQNLTEQSIKILTTVFPKQSELWKLWAVRQREQHNSKEIEQNLLSETFTKEQYEKLADYKSSFGKAAIDCCYVLSSDKNKFAYDKLLTSHKYFSVAFQILDDLSDIRTDLKNGQFNYAVHIGKKNNHFTEKNKITQQIEAFYKTALPIKIMEEALAYLNKAEACLDGLPTNSQWEQVIRQKKNDSSEKMESIAIFFKVNHELSQQSQTKLFKKRNHTDTDLENAIQNGLDYILKKFNDNHWEDYVTQGGISNGWATSFIGYHLRPFESDRRIATALDKSEKYLHRFEENFSYNEKWQMEDADSLNFAFLFIKNPDTKSKILERLLKFQNNDGGFATYNNPGLLKQFFSFENFPHFDGWCQSHPCVSAVSLHALYENRELYPQEWNNLTRYCISQITNNEAKAYWWTNPVYSMYFYSEILDYICKKNESLSEFSTAFINQVCEMQNKDGSFSDTFGKNLFYTGYGLKTMLTGNTLNSDLVEKSAHYIIRNQFSDGSWTNSAAMRIPNPDNIIPEDESFAKIKTFGTDCRQLEFNRLFTTSVCVNALLTYQNFKNENKNQY</sequence>
<evidence type="ECO:0000313" key="1">
    <source>
        <dbReference type="EMBL" id="ESU28029.1"/>
    </source>
</evidence>
<dbReference type="Gene3D" id="1.50.10.20">
    <property type="match status" value="1"/>
</dbReference>
<dbReference type="SUPFAM" id="SSF48239">
    <property type="entry name" value="Terpenoid cyclases/Protein prenyltransferases"/>
    <property type="match status" value="1"/>
</dbReference>
<protein>
    <recommendedName>
        <fullName evidence="3">Squalene cyclase C-terminal domain-containing protein</fullName>
    </recommendedName>
</protein>
<proteinExistence type="predicted"/>
<dbReference type="InterPro" id="IPR008949">
    <property type="entry name" value="Isoprenoid_synthase_dom_sf"/>
</dbReference>
<organism evidence="1 2">
    <name type="scientific">Flavobacterium saliperosum S13</name>
    <dbReference type="NCBI Taxonomy" id="1341155"/>
    <lineage>
        <taxon>Bacteria</taxon>
        <taxon>Pseudomonadati</taxon>
        <taxon>Bacteroidota</taxon>
        <taxon>Flavobacteriia</taxon>
        <taxon>Flavobacteriales</taxon>
        <taxon>Flavobacteriaceae</taxon>
        <taxon>Flavobacterium</taxon>
    </lineage>
</organism>
<evidence type="ECO:0000313" key="2">
    <source>
        <dbReference type="Proteomes" id="UP000018234"/>
    </source>
</evidence>
<evidence type="ECO:0008006" key="3">
    <source>
        <dbReference type="Google" id="ProtNLM"/>
    </source>
</evidence>
<gene>
    <name evidence="1" type="ORF">FSS13T_05180</name>
</gene>
<comment type="caution">
    <text evidence="1">The sequence shown here is derived from an EMBL/GenBank/DDBJ whole genome shotgun (WGS) entry which is preliminary data.</text>
</comment>
<keyword evidence="2" id="KW-1185">Reference proteome</keyword>
<name>A0ABN0QJP8_9FLAO</name>
<dbReference type="InterPro" id="IPR008930">
    <property type="entry name" value="Terpenoid_cyclase/PrenylTrfase"/>
</dbReference>
<dbReference type="Gene3D" id="1.10.600.10">
    <property type="entry name" value="Farnesyl Diphosphate Synthase"/>
    <property type="match status" value="1"/>
</dbReference>
<accession>A0ABN0QJP8</accession>